<dbReference type="AlphaFoldDB" id="A0AAC9HU55"/>
<dbReference type="Gene3D" id="3.40.50.1980">
    <property type="entry name" value="Nitrogenase molybdenum iron protein domain"/>
    <property type="match status" value="2"/>
</dbReference>
<accession>A0AAC9HU55</accession>
<protein>
    <recommendedName>
        <fullName evidence="4">ABC-type Fe3+-hydroxamate transport system, periplasmic component</fullName>
    </recommendedName>
</protein>
<organism evidence="2 3">
    <name type="scientific">Actinoalloteichus hymeniacidonis</name>
    <dbReference type="NCBI Taxonomy" id="340345"/>
    <lineage>
        <taxon>Bacteria</taxon>
        <taxon>Bacillati</taxon>
        <taxon>Actinomycetota</taxon>
        <taxon>Actinomycetes</taxon>
        <taxon>Pseudonocardiales</taxon>
        <taxon>Pseudonocardiaceae</taxon>
        <taxon>Actinoalloteichus</taxon>
    </lineage>
</organism>
<dbReference type="RefSeq" id="WP_069851690.1">
    <property type="nucleotide sequence ID" value="NZ_CP014859.1"/>
</dbReference>
<sequence>MIRRDDLGAPVPLVGPPRRVVSLVPSLTETIASVAPGRLVGATDYCVHPEELAVRRIGGSKYPMVDEVLDLSPDLVVANGEESRPQDVERLREHGIPVWVTAAPATVPEALESLRRLLDEVFDTPPPAWWQHASTQWQDIPPIRARVVVPVWRKPWIVLGPDTFAGDVLRRMGLANACVDLVDEATSTDERRYPRPSLERLRGLFTDTAADLLVLPDEPYAFHAADGPEAFPDVAYALISGRHLTWHGPSLATARSVLAAPIDDALAAAGLTDPA</sequence>
<dbReference type="KEGG" id="ahm:TL08_22010"/>
<dbReference type="NCBIfam" id="NF038402">
    <property type="entry name" value="TroA_like"/>
    <property type="match status" value="1"/>
</dbReference>
<evidence type="ECO:0008006" key="4">
    <source>
        <dbReference type="Google" id="ProtNLM"/>
    </source>
</evidence>
<evidence type="ECO:0000256" key="1">
    <source>
        <dbReference type="ARBA" id="ARBA00008814"/>
    </source>
</evidence>
<dbReference type="EMBL" id="CP014859">
    <property type="protein sequence ID" value="AOS65186.1"/>
    <property type="molecule type" value="Genomic_DNA"/>
</dbReference>
<dbReference type="InterPro" id="IPR050902">
    <property type="entry name" value="ABC_Transporter_SBP"/>
</dbReference>
<dbReference type="SUPFAM" id="SSF53807">
    <property type="entry name" value="Helical backbone' metal receptor"/>
    <property type="match status" value="1"/>
</dbReference>
<keyword evidence="3" id="KW-1185">Reference proteome</keyword>
<dbReference type="InterPro" id="IPR054828">
    <property type="entry name" value="Vit_B12_bind_prot"/>
</dbReference>
<comment type="similarity">
    <text evidence="1">Belongs to the bacterial solute-binding protein 8 family.</text>
</comment>
<dbReference type="PANTHER" id="PTHR30535:SF35">
    <property type="entry name" value="PERIPLASMIC BINDING PROTEIN"/>
    <property type="match status" value="1"/>
</dbReference>
<reference evidence="3" key="1">
    <citation type="submission" date="2016-03" db="EMBL/GenBank/DDBJ databases">
        <title>Complete genome sequence of the type strain Actinoalloteichus hymeniacidonis DSM 45092.</title>
        <authorList>
            <person name="Schaffert L."/>
            <person name="Albersmeier A."/>
            <person name="Winkler A."/>
            <person name="Kalinowski J."/>
            <person name="Zotchev S."/>
            <person name="Ruckert C."/>
        </authorList>
    </citation>
    <scope>NUCLEOTIDE SEQUENCE [LARGE SCALE GENOMIC DNA]</scope>
    <source>
        <strain evidence="3">HPA177(T) (DSM 45092(T))</strain>
    </source>
</reference>
<name>A0AAC9HU55_9PSEU</name>
<evidence type="ECO:0000313" key="2">
    <source>
        <dbReference type="EMBL" id="AOS65186.1"/>
    </source>
</evidence>
<gene>
    <name evidence="2" type="ORF">TL08_22010</name>
</gene>
<dbReference type="PANTHER" id="PTHR30535">
    <property type="entry name" value="VITAMIN B12-BINDING PROTEIN"/>
    <property type="match status" value="1"/>
</dbReference>
<evidence type="ECO:0000313" key="3">
    <source>
        <dbReference type="Proteomes" id="UP000095210"/>
    </source>
</evidence>
<proteinExistence type="inferred from homology"/>
<dbReference type="Proteomes" id="UP000095210">
    <property type="component" value="Chromosome"/>
</dbReference>